<dbReference type="GO" id="GO:0005524">
    <property type="term" value="F:ATP binding"/>
    <property type="evidence" value="ECO:0007669"/>
    <property type="project" value="InterPro"/>
</dbReference>
<evidence type="ECO:0000259" key="1">
    <source>
        <dbReference type="Pfam" id="PF13304"/>
    </source>
</evidence>
<dbReference type="EMBL" id="BKCJ010000009">
    <property type="protein sequence ID" value="GEU28549.1"/>
    <property type="molecule type" value="Genomic_DNA"/>
</dbReference>
<evidence type="ECO:0000313" key="2">
    <source>
        <dbReference type="EMBL" id="GEU28549.1"/>
    </source>
</evidence>
<dbReference type="GO" id="GO:0016887">
    <property type="term" value="F:ATP hydrolysis activity"/>
    <property type="evidence" value="ECO:0007669"/>
    <property type="project" value="InterPro"/>
</dbReference>
<dbReference type="InterPro" id="IPR027417">
    <property type="entry name" value="P-loop_NTPase"/>
</dbReference>
<dbReference type="InterPro" id="IPR051396">
    <property type="entry name" value="Bact_Antivir_Def_Nuclease"/>
</dbReference>
<gene>
    <name evidence="2" type="ORF">Tci_000527</name>
</gene>
<name>A0A699GF86_TANCI</name>
<sequence>MWTVLIGENGTGKTSILQSIALAAAGQLRVNELVGSSSSYLIGRRKTGVLSIQAHFDFTPLSRNHKFHPTWKSNKSADNISINELTLTSNVTLAPKETSLRGEAWYGSSDTPERGSEDPLDKARALESKLWFVIGYGVQRTLPQPGATPPNLAKPTIDRLKSLFDIQHAITSTGFMSHFGSRTKKALRYSKALAGIISGTGIFPEDIEKLELRGQGGVTTGKDLLERDRFHQKMGETSVKVPALALAHGYQSTVAWIADLIGHILLEADMDDALSPAEFEGLVLIDEIDLYLHPTWQARLIPALRETFPKLQFVATTHSPVVLATLAPDEMVSPEVVYEK</sequence>
<organism evidence="2">
    <name type="scientific">Tanacetum cinerariifolium</name>
    <name type="common">Dalmatian daisy</name>
    <name type="synonym">Chrysanthemum cinerariifolium</name>
    <dbReference type="NCBI Taxonomy" id="118510"/>
    <lineage>
        <taxon>Eukaryota</taxon>
        <taxon>Viridiplantae</taxon>
        <taxon>Streptophyta</taxon>
        <taxon>Embryophyta</taxon>
        <taxon>Tracheophyta</taxon>
        <taxon>Spermatophyta</taxon>
        <taxon>Magnoliopsida</taxon>
        <taxon>eudicotyledons</taxon>
        <taxon>Gunneridae</taxon>
        <taxon>Pentapetalae</taxon>
        <taxon>asterids</taxon>
        <taxon>campanulids</taxon>
        <taxon>Asterales</taxon>
        <taxon>Asteraceae</taxon>
        <taxon>Asteroideae</taxon>
        <taxon>Anthemideae</taxon>
        <taxon>Anthemidinae</taxon>
        <taxon>Tanacetum</taxon>
    </lineage>
</organism>
<dbReference type="PANTHER" id="PTHR43581:SF2">
    <property type="entry name" value="EXCINUCLEASE ATPASE SUBUNIT"/>
    <property type="match status" value="1"/>
</dbReference>
<feature type="domain" description="ATPase AAA-type core" evidence="1">
    <location>
        <begin position="272"/>
        <end position="324"/>
    </location>
</feature>
<dbReference type="Pfam" id="PF13304">
    <property type="entry name" value="AAA_21"/>
    <property type="match status" value="1"/>
</dbReference>
<reference evidence="2" key="1">
    <citation type="journal article" date="2019" name="Sci. Rep.">
        <title>Draft genome of Tanacetum cinerariifolium, the natural source of mosquito coil.</title>
        <authorList>
            <person name="Yamashiro T."/>
            <person name="Shiraishi A."/>
            <person name="Satake H."/>
            <person name="Nakayama K."/>
        </authorList>
    </citation>
    <scope>NUCLEOTIDE SEQUENCE</scope>
</reference>
<comment type="caution">
    <text evidence="2">The sequence shown here is derived from an EMBL/GenBank/DDBJ whole genome shotgun (WGS) entry which is preliminary data.</text>
</comment>
<dbReference type="SUPFAM" id="SSF52540">
    <property type="entry name" value="P-loop containing nucleoside triphosphate hydrolases"/>
    <property type="match status" value="1"/>
</dbReference>
<dbReference type="AlphaFoldDB" id="A0A699GF86"/>
<protein>
    <recommendedName>
        <fullName evidence="1">ATPase AAA-type core domain-containing protein</fullName>
    </recommendedName>
</protein>
<accession>A0A699GF86</accession>
<proteinExistence type="predicted"/>
<dbReference type="Gene3D" id="3.40.50.300">
    <property type="entry name" value="P-loop containing nucleotide triphosphate hydrolases"/>
    <property type="match status" value="2"/>
</dbReference>
<dbReference type="PANTHER" id="PTHR43581">
    <property type="entry name" value="ATP/GTP PHOSPHATASE"/>
    <property type="match status" value="1"/>
</dbReference>
<dbReference type="InterPro" id="IPR003959">
    <property type="entry name" value="ATPase_AAA_core"/>
</dbReference>